<dbReference type="Proteomes" id="UP001152622">
    <property type="component" value="Chromosome 21"/>
</dbReference>
<evidence type="ECO:0000313" key="3">
    <source>
        <dbReference type="Proteomes" id="UP001152622"/>
    </source>
</evidence>
<accession>A0A9Q1E8L5</accession>
<proteinExistence type="predicted"/>
<protein>
    <submittedName>
        <fullName evidence="2">Uncharacterized protein</fullName>
    </submittedName>
</protein>
<gene>
    <name evidence="2" type="ORF">SKAU_G00398580</name>
</gene>
<evidence type="ECO:0000313" key="2">
    <source>
        <dbReference type="EMBL" id="KAJ8334219.1"/>
    </source>
</evidence>
<dbReference type="EMBL" id="JAINUF010000021">
    <property type="protein sequence ID" value="KAJ8334219.1"/>
    <property type="molecule type" value="Genomic_DNA"/>
</dbReference>
<feature type="region of interest" description="Disordered" evidence="1">
    <location>
        <begin position="85"/>
        <end position="104"/>
    </location>
</feature>
<evidence type="ECO:0000256" key="1">
    <source>
        <dbReference type="SAM" id="MobiDB-lite"/>
    </source>
</evidence>
<comment type="caution">
    <text evidence="2">The sequence shown here is derived from an EMBL/GenBank/DDBJ whole genome shotgun (WGS) entry which is preliminary data.</text>
</comment>
<dbReference type="AlphaFoldDB" id="A0A9Q1E8L5"/>
<sequence length="104" mass="10848">MYDYVTANVRSIIGSRLGRHVKSGDSAVMDSPPVTGLKNEGPKSVAIISPGLLPQHPSLTRPGGSRHPQSALLIYVSSSLPLGTRHPSSACLPDGPVTPALSRL</sequence>
<organism evidence="2 3">
    <name type="scientific">Synaphobranchus kaupii</name>
    <name type="common">Kaup's arrowtooth eel</name>
    <dbReference type="NCBI Taxonomy" id="118154"/>
    <lineage>
        <taxon>Eukaryota</taxon>
        <taxon>Metazoa</taxon>
        <taxon>Chordata</taxon>
        <taxon>Craniata</taxon>
        <taxon>Vertebrata</taxon>
        <taxon>Euteleostomi</taxon>
        <taxon>Actinopterygii</taxon>
        <taxon>Neopterygii</taxon>
        <taxon>Teleostei</taxon>
        <taxon>Anguilliformes</taxon>
        <taxon>Synaphobranchidae</taxon>
        <taxon>Synaphobranchus</taxon>
    </lineage>
</organism>
<name>A0A9Q1E8L5_SYNKA</name>
<reference evidence="2" key="1">
    <citation type="journal article" date="2023" name="Science">
        <title>Genome structures resolve the early diversification of teleost fishes.</title>
        <authorList>
            <person name="Parey E."/>
            <person name="Louis A."/>
            <person name="Montfort J."/>
            <person name="Bouchez O."/>
            <person name="Roques C."/>
            <person name="Iampietro C."/>
            <person name="Lluch J."/>
            <person name="Castinel A."/>
            <person name="Donnadieu C."/>
            <person name="Desvignes T."/>
            <person name="Floi Bucao C."/>
            <person name="Jouanno E."/>
            <person name="Wen M."/>
            <person name="Mejri S."/>
            <person name="Dirks R."/>
            <person name="Jansen H."/>
            <person name="Henkel C."/>
            <person name="Chen W.J."/>
            <person name="Zahm M."/>
            <person name="Cabau C."/>
            <person name="Klopp C."/>
            <person name="Thompson A.W."/>
            <person name="Robinson-Rechavi M."/>
            <person name="Braasch I."/>
            <person name="Lecointre G."/>
            <person name="Bobe J."/>
            <person name="Postlethwait J.H."/>
            <person name="Berthelot C."/>
            <person name="Roest Crollius H."/>
            <person name="Guiguen Y."/>
        </authorList>
    </citation>
    <scope>NUCLEOTIDE SEQUENCE</scope>
    <source>
        <strain evidence="2">WJC10195</strain>
    </source>
</reference>
<keyword evidence="3" id="KW-1185">Reference proteome</keyword>